<accession>A0A7K1LA38</accession>
<dbReference type="Pfam" id="PF13460">
    <property type="entry name" value="NAD_binding_10"/>
    <property type="match status" value="1"/>
</dbReference>
<reference evidence="2 3" key="1">
    <citation type="submission" date="2019-11" db="EMBL/GenBank/DDBJ databases">
        <authorList>
            <person name="Cao P."/>
        </authorList>
    </citation>
    <scope>NUCLEOTIDE SEQUENCE [LARGE SCALE GENOMIC DNA]</scope>
    <source>
        <strain evidence="2 3">NEAU-AAG5</strain>
    </source>
</reference>
<dbReference type="SUPFAM" id="SSF51735">
    <property type="entry name" value="NAD(P)-binding Rossmann-fold domains"/>
    <property type="match status" value="1"/>
</dbReference>
<feature type="domain" description="NAD(P)-binding" evidence="1">
    <location>
        <begin position="7"/>
        <end position="175"/>
    </location>
</feature>
<evidence type="ECO:0000259" key="1">
    <source>
        <dbReference type="Pfam" id="PF13460"/>
    </source>
</evidence>
<dbReference type="EMBL" id="WOFH01000014">
    <property type="protein sequence ID" value="MUN41288.1"/>
    <property type="molecule type" value="Genomic_DNA"/>
</dbReference>
<dbReference type="InterPro" id="IPR016040">
    <property type="entry name" value="NAD(P)-bd_dom"/>
</dbReference>
<evidence type="ECO:0000313" key="2">
    <source>
        <dbReference type="EMBL" id="MUN41288.1"/>
    </source>
</evidence>
<dbReference type="AlphaFoldDB" id="A0A7K1LA38"/>
<organism evidence="2 3">
    <name type="scientific">Actinomadura litoris</name>
    <dbReference type="NCBI Taxonomy" id="2678616"/>
    <lineage>
        <taxon>Bacteria</taxon>
        <taxon>Bacillati</taxon>
        <taxon>Actinomycetota</taxon>
        <taxon>Actinomycetes</taxon>
        <taxon>Streptosporangiales</taxon>
        <taxon>Thermomonosporaceae</taxon>
        <taxon>Actinomadura</taxon>
    </lineage>
</organism>
<dbReference type="Gene3D" id="3.90.25.10">
    <property type="entry name" value="UDP-galactose 4-epimerase, domain 1"/>
    <property type="match status" value="1"/>
</dbReference>
<dbReference type="InterPro" id="IPR051604">
    <property type="entry name" value="Ergot_Alk_Oxidoreductase"/>
</dbReference>
<dbReference type="PANTHER" id="PTHR43162:SF1">
    <property type="entry name" value="PRESTALK A DIFFERENTIATION PROTEIN A"/>
    <property type="match status" value="1"/>
</dbReference>
<dbReference type="Proteomes" id="UP000432015">
    <property type="component" value="Unassembled WGS sequence"/>
</dbReference>
<proteinExistence type="predicted"/>
<dbReference type="RefSeq" id="WP_156220478.1">
    <property type="nucleotide sequence ID" value="NZ_WOFH01000014.1"/>
</dbReference>
<keyword evidence="3" id="KW-1185">Reference proteome</keyword>
<name>A0A7K1LA38_9ACTN</name>
<protein>
    <submittedName>
        <fullName evidence="2">NAD(P)H-binding protein</fullName>
    </submittedName>
</protein>
<dbReference type="PANTHER" id="PTHR43162">
    <property type="match status" value="1"/>
</dbReference>
<comment type="caution">
    <text evidence="2">The sequence shown here is derived from an EMBL/GenBank/DDBJ whole genome shotgun (WGS) entry which is preliminary data.</text>
</comment>
<dbReference type="InterPro" id="IPR036291">
    <property type="entry name" value="NAD(P)-bd_dom_sf"/>
</dbReference>
<evidence type="ECO:0000313" key="3">
    <source>
        <dbReference type="Proteomes" id="UP000432015"/>
    </source>
</evidence>
<gene>
    <name evidence="2" type="ORF">GNZ18_32540</name>
</gene>
<sequence>MTILVTGARGKIARKLVRLLLDGGHDVRAAGRDPSAACLPPGVEVVAADLADPGTLGPALKGARTVFAYADRGGLDGFARRAAGAGVEHIVLLSAAGASATSGDPIARTHGAAERAVAASGVPWTFLRAGGFASNTLQWAGTIRALGAVRDPFPESRSAPVHEADVAAVAPAVLTGTGHRGGAPVLTGPETLTRRRQAELIGEALGRRLAFEVQDLAEHRRDLARWGPPEVVEALVRHAAEAVRAPLPPTGAVEEITGRPARTFAAWARDHRDDFA</sequence>
<dbReference type="Gene3D" id="3.40.50.720">
    <property type="entry name" value="NAD(P)-binding Rossmann-like Domain"/>
    <property type="match status" value="1"/>
</dbReference>